<evidence type="ECO:0000313" key="17">
    <source>
        <dbReference type="Proteomes" id="UP000427906"/>
    </source>
</evidence>
<dbReference type="SUPFAM" id="SSF53850">
    <property type="entry name" value="Periplasmic binding protein-like II"/>
    <property type="match status" value="1"/>
</dbReference>
<evidence type="ECO:0000256" key="11">
    <source>
        <dbReference type="ARBA" id="ARBA00023303"/>
    </source>
</evidence>
<accession>A0A5K7YKF8</accession>
<proteinExistence type="inferred from homology"/>
<keyword evidence="4 13" id="KW-0812">Transmembrane</keyword>
<evidence type="ECO:0008006" key="18">
    <source>
        <dbReference type="Google" id="ProtNLM"/>
    </source>
</evidence>
<dbReference type="Pfam" id="PF07885">
    <property type="entry name" value="Ion_trans_2"/>
    <property type="match status" value="1"/>
</dbReference>
<evidence type="ECO:0000259" key="14">
    <source>
        <dbReference type="SMART" id="SM00062"/>
    </source>
</evidence>
<reference evidence="16 17" key="1">
    <citation type="submission" date="2019-11" db="EMBL/GenBank/DDBJ databases">
        <title>Comparative genomics of hydrocarbon-degrading Desulfosarcina strains.</title>
        <authorList>
            <person name="Watanabe M."/>
            <person name="Kojima H."/>
            <person name="Fukui M."/>
        </authorList>
    </citation>
    <scope>NUCLEOTIDE SEQUENCE [LARGE SCALE GENOMIC DNA]</scope>
    <source>
        <strain evidence="16 17">PL12</strain>
    </source>
</reference>
<sequence length="326" mass="36909">MTVDVEITPPCVMSEETRFTGFDIELWEEIAKDLGLAYVYHETDLKGIFRDLVDGHADVALSCITITNEREKIIDFSHHYMDSGLRIMVLNKTKFSLAESVKSIYSPIVFKAFAYIGLFIIICGHVFWWVEKGHKYISTSYFPGIFQAYWYVLVTMTTVGYGDIVPRSWVGRLMAFLVMIIGIGIFGWTIAQLSSAITLQTLHSDITSHWDLRDRWVATVEGTTSVPALEKLGAVVVPARTIDQAYEKLLNSEVNAVVFDSPTILYYARNKGAGKVSVVGPLFDIQYYGFLFPQGSELRESVNRALLKLRNDGTYDKLHNKWFGSH</sequence>
<dbReference type="InterPro" id="IPR001638">
    <property type="entry name" value="Solute-binding_3/MltF_N"/>
</dbReference>
<evidence type="ECO:0000256" key="7">
    <source>
        <dbReference type="ARBA" id="ARBA00023065"/>
    </source>
</evidence>
<dbReference type="GO" id="GO:0016020">
    <property type="term" value="C:membrane"/>
    <property type="evidence" value="ECO:0007669"/>
    <property type="project" value="UniProtKB-SubCell"/>
</dbReference>
<dbReference type="PROSITE" id="PS01039">
    <property type="entry name" value="SBP_BACTERIAL_3"/>
    <property type="match status" value="1"/>
</dbReference>
<protein>
    <recommendedName>
        <fullName evidence="18">Amino acid ABC transporter substrate-binding protein</fullName>
    </recommendedName>
</protein>
<evidence type="ECO:0000256" key="10">
    <source>
        <dbReference type="ARBA" id="ARBA00023180"/>
    </source>
</evidence>
<dbReference type="InterPro" id="IPR001320">
    <property type="entry name" value="Iontro_rcpt_C"/>
</dbReference>
<evidence type="ECO:0000256" key="12">
    <source>
        <dbReference type="RuleBase" id="RU003744"/>
    </source>
</evidence>
<evidence type="ECO:0000313" key="16">
    <source>
        <dbReference type="EMBL" id="BBO68660.1"/>
    </source>
</evidence>
<dbReference type="InterPro" id="IPR015683">
    <property type="entry name" value="Ionotropic_Glu_rcpt"/>
</dbReference>
<keyword evidence="5" id="KW-0732">Signal</keyword>
<dbReference type="InterPro" id="IPR018313">
    <property type="entry name" value="SBP_3_CS"/>
</dbReference>
<dbReference type="SMART" id="SM00062">
    <property type="entry name" value="PBPb"/>
    <property type="match status" value="1"/>
</dbReference>
<dbReference type="Gene3D" id="3.40.190.10">
    <property type="entry name" value="Periplasmic binding protein-like II"/>
    <property type="match status" value="4"/>
</dbReference>
<evidence type="ECO:0000256" key="5">
    <source>
        <dbReference type="ARBA" id="ARBA00022729"/>
    </source>
</evidence>
<feature type="domain" description="Solute-binding protein family 3/N-terminal" evidence="14">
    <location>
        <begin position="2"/>
        <end position="326"/>
    </location>
</feature>
<name>A0A5K7YKF8_9BACT</name>
<feature type="domain" description="Ionotropic glutamate receptor C-terminal" evidence="15">
    <location>
        <begin position="2"/>
        <end position="325"/>
    </location>
</feature>
<dbReference type="PANTHER" id="PTHR18966">
    <property type="entry name" value="IONOTROPIC GLUTAMATE RECEPTOR"/>
    <property type="match status" value="1"/>
</dbReference>
<dbReference type="Proteomes" id="UP000427906">
    <property type="component" value="Chromosome"/>
</dbReference>
<evidence type="ECO:0000256" key="13">
    <source>
        <dbReference type="SAM" id="Phobius"/>
    </source>
</evidence>
<evidence type="ECO:0000259" key="15">
    <source>
        <dbReference type="SMART" id="SM00079"/>
    </source>
</evidence>
<keyword evidence="3" id="KW-0813">Transport</keyword>
<dbReference type="AlphaFoldDB" id="A0A5K7YKF8"/>
<dbReference type="SMART" id="SM00079">
    <property type="entry name" value="PBPe"/>
    <property type="match status" value="1"/>
</dbReference>
<evidence type="ECO:0000256" key="9">
    <source>
        <dbReference type="ARBA" id="ARBA00023170"/>
    </source>
</evidence>
<dbReference type="Gene3D" id="1.10.287.70">
    <property type="match status" value="1"/>
</dbReference>
<comment type="similarity">
    <text evidence="2 12">Belongs to the bacterial solute-binding protein 3 family.</text>
</comment>
<gene>
    <name evidence="16" type="ORF">DSCA_25900</name>
</gene>
<evidence type="ECO:0000256" key="1">
    <source>
        <dbReference type="ARBA" id="ARBA00004141"/>
    </source>
</evidence>
<evidence type="ECO:0000256" key="8">
    <source>
        <dbReference type="ARBA" id="ARBA00023136"/>
    </source>
</evidence>
<keyword evidence="7" id="KW-0406">Ion transport</keyword>
<keyword evidence="6 13" id="KW-1133">Transmembrane helix</keyword>
<evidence type="ECO:0000256" key="3">
    <source>
        <dbReference type="ARBA" id="ARBA00022448"/>
    </source>
</evidence>
<organism evidence="16 17">
    <name type="scientific">Desulfosarcina alkanivorans</name>
    <dbReference type="NCBI Taxonomy" id="571177"/>
    <lineage>
        <taxon>Bacteria</taxon>
        <taxon>Pseudomonadati</taxon>
        <taxon>Thermodesulfobacteriota</taxon>
        <taxon>Desulfobacteria</taxon>
        <taxon>Desulfobacterales</taxon>
        <taxon>Desulfosarcinaceae</taxon>
        <taxon>Desulfosarcina</taxon>
    </lineage>
</organism>
<comment type="subcellular location">
    <subcellularLocation>
        <location evidence="1">Membrane</location>
        <topology evidence="1">Multi-pass membrane protein</topology>
    </subcellularLocation>
</comment>
<keyword evidence="8 13" id="KW-0472">Membrane</keyword>
<dbReference type="InterPro" id="IPR013099">
    <property type="entry name" value="K_chnl_dom"/>
</dbReference>
<dbReference type="SUPFAM" id="SSF81324">
    <property type="entry name" value="Voltage-gated potassium channels"/>
    <property type="match status" value="1"/>
</dbReference>
<evidence type="ECO:0000256" key="6">
    <source>
        <dbReference type="ARBA" id="ARBA00022989"/>
    </source>
</evidence>
<feature type="transmembrane region" description="Helical" evidence="13">
    <location>
        <begin position="173"/>
        <end position="191"/>
    </location>
</feature>
<dbReference type="GO" id="GO:0015276">
    <property type="term" value="F:ligand-gated monoatomic ion channel activity"/>
    <property type="evidence" value="ECO:0007669"/>
    <property type="project" value="InterPro"/>
</dbReference>
<keyword evidence="17" id="KW-1185">Reference proteome</keyword>
<dbReference type="EMBL" id="AP021874">
    <property type="protein sequence ID" value="BBO68660.1"/>
    <property type="molecule type" value="Genomic_DNA"/>
</dbReference>
<evidence type="ECO:0000256" key="2">
    <source>
        <dbReference type="ARBA" id="ARBA00010333"/>
    </source>
</evidence>
<feature type="transmembrane region" description="Helical" evidence="13">
    <location>
        <begin position="112"/>
        <end position="130"/>
    </location>
</feature>
<keyword evidence="10" id="KW-0325">Glycoprotein</keyword>
<keyword evidence="9" id="KW-0675">Receptor</keyword>
<feature type="transmembrane region" description="Helical" evidence="13">
    <location>
        <begin position="142"/>
        <end position="161"/>
    </location>
</feature>
<evidence type="ECO:0000256" key="4">
    <source>
        <dbReference type="ARBA" id="ARBA00022692"/>
    </source>
</evidence>
<dbReference type="Pfam" id="PF00497">
    <property type="entry name" value="SBP_bac_3"/>
    <property type="match status" value="1"/>
</dbReference>
<dbReference type="KEGG" id="dalk:DSCA_25900"/>
<keyword evidence="11" id="KW-0407">Ion channel</keyword>